<dbReference type="OrthoDB" id="8685at2157"/>
<dbReference type="SUPFAM" id="SSF54427">
    <property type="entry name" value="NTF2-like"/>
    <property type="match status" value="1"/>
</dbReference>
<dbReference type="Gene3D" id="3.10.450.50">
    <property type="match status" value="1"/>
</dbReference>
<evidence type="ECO:0000313" key="2">
    <source>
        <dbReference type="Proteomes" id="UP000006565"/>
    </source>
</evidence>
<dbReference type="eggNOG" id="arCOG06513">
    <property type="taxonomic scope" value="Archaea"/>
</dbReference>
<organism evidence="1 2">
    <name type="scientific">Methanolacinia petrolearia (strain DSM 11571 / OCM 486 / SEBR 4847)</name>
    <name type="common">Methanoplanus petrolearius</name>
    <dbReference type="NCBI Taxonomy" id="679926"/>
    <lineage>
        <taxon>Archaea</taxon>
        <taxon>Methanobacteriati</taxon>
        <taxon>Methanobacteriota</taxon>
        <taxon>Stenosarchaea group</taxon>
        <taxon>Methanomicrobia</taxon>
        <taxon>Methanomicrobiales</taxon>
        <taxon>Methanomicrobiaceae</taxon>
        <taxon>Methanolacinia</taxon>
    </lineage>
</organism>
<keyword evidence="2" id="KW-1185">Reference proteome</keyword>
<evidence type="ECO:0008006" key="3">
    <source>
        <dbReference type="Google" id="ProtNLM"/>
    </source>
</evidence>
<dbReference type="HOGENOM" id="CLU_100997_5_0_2"/>
<sequence>MSDADANREKIKILFERVLNGGNDDYLDELIAADYIEHNPVPGQEPGAEGVKIKLKDLRAAFPDIRFFPAETVAEGDLVAVRYHWEATHNGPFMGLAPTGKKVSVNGMDFYRFKNGKLAEHWDCADMLGLMVQLKVFRV</sequence>
<evidence type="ECO:0000313" key="1">
    <source>
        <dbReference type="EMBL" id="ADN35254.1"/>
    </source>
</evidence>
<dbReference type="GO" id="GO:0030638">
    <property type="term" value="P:polyketide metabolic process"/>
    <property type="evidence" value="ECO:0007669"/>
    <property type="project" value="InterPro"/>
</dbReference>
<reference evidence="1 2" key="1">
    <citation type="journal article" date="2010" name="Stand. Genomic Sci.">
        <title>Complete genome sequence of Methanoplanus petrolearius type strain (SEBR 4847).</title>
        <authorList>
            <person name="Brambilla E."/>
            <person name="Djao O.D."/>
            <person name="Daligault H."/>
            <person name="Lapidus A."/>
            <person name="Lucas S."/>
            <person name="Hammon N."/>
            <person name="Nolan M."/>
            <person name="Tice H."/>
            <person name="Cheng J.F."/>
            <person name="Han C."/>
            <person name="Tapia R."/>
            <person name="Goodwin L."/>
            <person name="Pitluck S."/>
            <person name="Liolios K."/>
            <person name="Ivanova N."/>
            <person name="Mavromatis K."/>
            <person name="Mikhailova N."/>
            <person name="Pati A."/>
            <person name="Chen A."/>
            <person name="Palaniappan K."/>
            <person name="Land M."/>
            <person name="Hauser L."/>
            <person name="Chang Y.J."/>
            <person name="Jeffries C.D."/>
            <person name="Rohde M."/>
            <person name="Spring S."/>
            <person name="Sikorski J."/>
            <person name="Goker M."/>
            <person name="Woyke T."/>
            <person name="Bristow J."/>
            <person name="Eisen J.A."/>
            <person name="Markowitz V."/>
            <person name="Hugenholtz P."/>
            <person name="Kyrpides N.C."/>
            <person name="Klenk H.P."/>
        </authorList>
    </citation>
    <scope>NUCLEOTIDE SEQUENCE [LARGE SCALE GENOMIC DNA]</scope>
    <source>
        <strain evidence="2">DSM 11571 / OCM 486 / SEBR 4847</strain>
    </source>
</reference>
<accession>E1RH30</accession>
<dbReference type="EMBL" id="CP002117">
    <property type="protein sequence ID" value="ADN35254.1"/>
    <property type="molecule type" value="Genomic_DNA"/>
</dbReference>
<dbReference type="STRING" id="679926.Mpet_0480"/>
<dbReference type="InterPro" id="IPR032710">
    <property type="entry name" value="NTF2-like_dom_sf"/>
</dbReference>
<dbReference type="PANTHER" id="PTHR38436:SF1">
    <property type="entry name" value="ESTER CYCLASE"/>
    <property type="match status" value="1"/>
</dbReference>
<dbReference type="Proteomes" id="UP000006565">
    <property type="component" value="Chromosome"/>
</dbReference>
<dbReference type="GeneID" id="9742928"/>
<gene>
    <name evidence="1" type="ordered locus">Mpet_0480</name>
</gene>
<dbReference type="AlphaFoldDB" id="E1RH30"/>
<dbReference type="InterPro" id="IPR009959">
    <property type="entry name" value="Cyclase_SnoaL-like"/>
</dbReference>
<protein>
    <recommendedName>
        <fullName evidence="3">Ester cyclase</fullName>
    </recommendedName>
</protein>
<dbReference type="RefSeq" id="WP_013328432.1">
    <property type="nucleotide sequence ID" value="NC_014507.1"/>
</dbReference>
<dbReference type="Pfam" id="PF07366">
    <property type="entry name" value="SnoaL"/>
    <property type="match status" value="1"/>
</dbReference>
<dbReference type="KEGG" id="mpi:Mpet_0480"/>
<name>E1RH30_METP4</name>
<dbReference type="PANTHER" id="PTHR38436">
    <property type="entry name" value="POLYKETIDE CYCLASE SNOAL-LIKE DOMAIN"/>
    <property type="match status" value="1"/>
</dbReference>
<proteinExistence type="predicted"/>